<comment type="caution">
    <text evidence="1">The sequence shown here is derived from an EMBL/GenBank/DDBJ whole genome shotgun (WGS) entry which is preliminary data.</text>
</comment>
<evidence type="ECO:0000313" key="2">
    <source>
        <dbReference type="Proteomes" id="UP000236291"/>
    </source>
</evidence>
<proteinExistence type="predicted"/>
<sequence length="139" mass="16737">MLSSSSMSISSSGSLVKSNLVTGPSKSSDFNWYPRISRSLDGYRVLKKIAFMIDPYWTVIPVMLVHYYATHPLANYDSWRSKIVIFLTWIWSIRLTHNYFRREKWQWGAREDWRFTEMSEQYGKHWWWISFFAVYVSQQ</sequence>
<dbReference type="PANTHER" id="PTHR32251">
    <property type="entry name" value="3-OXO-5-ALPHA-STEROID 4-DEHYDROGENASE"/>
    <property type="match status" value="1"/>
</dbReference>
<feature type="non-terminal residue" evidence="1">
    <location>
        <position position="139"/>
    </location>
</feature>
<accession>A0A2K3LY67</accession>
<dbReference type="Pfam" id="PF06966">
    <property type="entry name" value="DUF1295"/>
    <property type="match status" value="1"/>
</dbReference>
<gene>
    <name evidence="1" type="ORF">L195_g039522</name>
</gene>
<dbReference type="Proteomes" id="UP000236291">
    <property type="component" value="Unassembled WGS sequence"/>
</dbReference>
<evidence type="ECO:0000313" key="1">
    <source>
        <dbReference type="EMBL" id="PNX83479.1"/>
    </source>
</evidence>
<organism evidence="1 2">
    <name type="scientific">Trifolium pratense</name>
    <name type="common">Red clover</name>
    <dbReference type="NCBI Taxonomy" id="57577"/>
    <lineage>
        <taxon>Eukaryota</taxon>
        <taxon>Viridiplantae</taxon>
        <taxon>Streptophyta</taxon>
        <taxon>Embryophyta</taxon>
        <taxon>Tracheophyta</taxon>
        <taxon>Spermatophyta</taxon>
        <taxon>Magnoliopsida</taxon>
        <taxon>eudicotyledons</taxon>
        <taxon>Gunneridae</taxon>
        <taxon>Pentapetalae</taxon>
        <taxon>rosids</taxon>
        <taxon>fabids</taxon>
        <taxon>Fabales</taxon>
        <taxon>Fabaceae</taxon>
        <taxon>Papilionoideae</taxon>
        <taxon>50 kb inversion clade</taxon>
        <taxon>NPAAA clade</taxon>
        <taxon>Hologalegina</taxon>
        <taxon>IRL clade</taxon>
        <taxon>Trifolieae</taxon>
        <taxon>Trifolium</taxon>
    </lineage>
</organism>
<protein>
    <submittedName>
        <fullName evidence="1">Putative inactive purple acid phosphatase 29-like protein</fullName>
    </submittedName>
</protein>
<dbReference type="InterPro" id="IPR010721">
    <property type="entry name" value="UstE-like"/>
</dbReference>
<dbReference type="ExpressionAtlas" id="A0A2K3LY67">
    <property type="expression patterns" value="baseline"/>
</dbReference>
<dbReference type="AlphaFoldDB" id="A0A2K3LY67"/>
<reference evidence="1 2" key="1">
    <citation type="journal article" date="2014" name="Am. J. Bot.">
        <title>Genome assembly and annotation for red clover (Trifolium pratense; Fabaceae).</title>
        <authorList>
            <person name="Istvanek J."/>
            <person name="Jaros M."/>
            <person name="Krenek A."/>
            <person name="Repkova J."/>
        </authorList>
    </citation>
    <scope>NUCLEOTIDE SEQUENCE [LARGE SCALE GENOMIC DNA]</scope>
    <source>
        <strain evidence="2">cv. Tatra</strain>
        <tissue evidence="1">Young leaves</tissue>
    </source>
</reference>
<dbReference type="PANTHER" id="PTHR32251:SF23">
    <property type="entry name" value="3-OXO-5-ALPHA-STEROID 4-DEHYDROGENASE (DUF1295)"/>
    <property type="match status" value="1"/>
</dbReference>
<reference evidence="1 2" key="2">
    <citation type="journal article" date="2017" name="Front. Plant Sci.">
        <title>Gene Classification and Mining of Molecular Markers Useful in Red Clover (Trifolium pratense) Breeding.</title>
        <authorList>
            <person name="Istvanek J."/>
            <person name="Dluhosova J."/>
            <person name="Dluhos P."/>
            <person name="Patkova L."/>
            <person name="Nedelnik J."/>
            <person name="Repkova J."/>
        </authorList>
    </citation>
    <scope>NUCLEOTIDE SEQUENCE [LARGE SCALE GENOMIC DNA]</scope>
    <source>
        <strain evidence="2">cv. Tatra</strain>
        <tissue evidence="1">Young leaves</tissue>
    </source>
</reference>
<dbReference type="EMBL" id="ASHM01044217">
    <property type="protein sequence ID" value="PNX83479.1"/>
    <property type="molecule type" value="Genomic_DNA"/>
</dbReference>
<name>A0A2K3LY67_TRIPR</name>
<dbReference type="GO" id="GO:0016020">
    <property type="term" value="C:membrane"/>
    <property type="evidence" value="ECO:0007669"/>
    <property type="project" value="TreeGrafter"/>
</dbReference>